<sequence>MRKATIFFLSLLLYAKEPITPIPHNIPYDLQKAHLGKLLFFDPILSKDKTVACVSCHDFDHGGADPRPVSIGVKGRKGQVNSPTVYNSIFNMMQFWNGRAQDLYEQIDGPLHNPVEMDMSNQEIEKRLNSSPFYRKLFKKVYKTDKIEYAMVKEAIVEFEKALITPDAKFDRYLRGEVQLLPEEKEGYLLFKRIGCITCHNGINIGGNSFQKLGTVIAYPKAPVDDRYELTKKQEDRYVYKVPTLRNIALTAPYFHDGSVQTLQQAVNKMAYHNLGFSLTQDEQNKIVAFLKTLTGKKPKILSNDEK</sequence>
<evidence type="ECO:0000256" key="2">
    <source>
        <dbReference type="ARBA" id="ARBA00022617"/>
    </source>
</evidence>
<gene>
    <name evidence="11" type="ORF">SAMN05660197_0241</name>
</gene>
<dbReference type="Proteomes" id="UP000192602">
    <property type="component" value="Unassembled WGS sequence"/>
</dbReference>
<dbReference type="RefSeq" id="WP_084274767.1">
    <property type="nucleotide sequence ID" value="NZ_AP026671.1"/>
</dbReference>
<dbReference type="InterPro" id="IPR036909">
    <property type="entry name" value="Cyt_c-like_dom_sf"/>
</dbReference>
<name>A0A1W1WQJ4_9BACT</name>
<dbReference type="GO" id="GO:0009055">
    <property type="term" value="F:electron transfer activity"/>
    <property type="evidence" value="ECO:0007669"/>
    <property type="project" value="InterPro"/>
</dbReference>
<keyword evidence="6" id="KW-0560">Oxidoreductase</keyword>
<evidence type="ECO:0000256" key="3">
    <source>
        <dbReference type="ARBA" id="ARBA00022723"/>
    </source>
</evidence>
<evidence type="ECO:0000256" key="1">
    <source>
        <dbReference type="ARBA" id="ARBA00004418"/>
    </source>
</evidence>
<dbReference type="InterPro" id="IPR026259">
    <property type="entry name" value="MauG/Cytc_peroxidase"/>
</dbReference>
<dbReference type="EMBL" id="FWWZ01000001">
    <property type="protein sequence ID" value="SMC08489.1"/>
    <property type="molecule type" value="Genomic_DNA"/>
</dbReference>
<dbReference type="InterPro" id="IPR009056">
    <property type="entry name" value="Cyt_c-like_dom"/>
</dbReference>
<feature type="binding site" description="axial binding residue" evidence="9">
    <location>
        <position position="57"/>
    </location>
    <ligand>
        <name>heme c</name>
        <dbReference type="ChEBI" id="CHEBI:61717"/>
        <label>1</label>
    </ligand>
    <ligandPart>
        <name>Fe</name>
        <dbReference type="ChEBI" id="CHEBI:18248"/>
    </ligandPart>
</feature>
<comment type="cofactor">
    <cofactor evidence="8">
        <name>heme</name>
        <dbReference type="ChEBI" id="CHEBI:30413"/>
    </cofactor>
    <text evidence="8">Binds 2 heme groups.</text>
</comment>
<dbReference type="PIRSF" id="PIRSF000294">
    <property type="entry name" value="Cytochrome-c_peroxidase"/>
    <property type="match status" value="1"/>
</dbReference>
<feature type="domain" description="Cytochrome c" evidence="10">
    <location>
        <begin position="31"/>
        <end position="154"/>
    </location>
</feature>
<dbReference type="STRING" id="1069081.SAMN05660197_0241"/>
<evidence type="ECO:0000259" key="10">
    <source>
        <dbReference type="PROSITE" id="PS51007"/>
    </source>
</evidence>
<dbReference type="InterPro" id="IPR004852">
    <property type="entry name" value="Di-haem_cyt_c_peroxidsae"/>
</dbReference>
<evidence type="ECO:0000256" key="5">
    <source>
        <dbReference type="ARBA" id="ARBA00022764"/>
    </source>
</evidence>
<dbReference type="GO" id="GO:0004130">
    <property type="term" value="F:cytochrome-c peroxidase activity"/>
    <property type="evidence" value="ECO:0007669"/>
    <property type="project" value="TreeGrafter"/>
</dbReference>
<dbReference type="InterPro" id="IPR051395">
    <property type="entry name" value="Cytochrome_c_Peroxidase/MauG"/>
</dbReference>
<keyword evidence="5" id="KW-0574">Periplasm</keyword>
<dbReference type="OrthoDB" id="9805202at2"/>
<feature type="binding site" description="covalent" evidence="8">
    <location>
        <position position="56"/>
    </location>
    <ligand>
        <name>heme c</name>
        <dbReference type="ChEBI" id="CHEBI:61717"/>
        <label>1</label>
    </ligand>
</feature>
<keyword evidence="7 9" id="KW-0408">Iron</keyword>
<dbReference type="GO" id="GO:0046872">
    <property type="term" value="F:metal ion binding"/>
    <property type="evidence" value="ECO:0007669"/>
    <property type="project" value="UniProtKB-KW"/>
</dbReference>
<reference evidence="12" key="1">
    <citation type="submission" date="2017-04" db="EMBL/GenBank/DDBJ databases">
        <authorList>
            <person name="Varghese N."/>
            <person name="Submissions S."/>
        </authorList>
    </citation>
    <scope>NUCLEOTIDE SEQUENCE [LARGE SCALE GENOMIC DNA]</scope>
    <source>
        <strain evidence="12">DSM 16512</strain>
    </source>
</reference>
<dbReference type="Pfam" id="PF03150">
    <property type="entry name" value="CCP_MauG"/>
    <property type="match status" value="1"/>
</dbReference>
<keyword evidence="4" id="KW-0732">Signal</keyword>
<dbReference type="PANTHER" id="PTHR30600:SF7">
    <property type="entry name" value="CYTOCHROME C PEROXIDASE-RELATED"/>
    <property type="match status" value="1"/>
</dbReference>
<comment type="PTM">
    <text evidence="8">Binds 2 heme groups per subunit.</text>
</comment>
<keyword evidence="2 8" id="KW-0349">Heme</keyword>
<keyword evidence="12" id="KW-1185">Reference proteome</keyword>
<evidence type="ECO:0000256" key="8">
    <source>
        <dbReference type="PIRSR" id="PIRSR000294-1"/>
    </source>
</evidence>
<organism evidence="11 12">
    <name type="scientific">Nitratiruptor tergarcus DSM 16512</name>
    <dbReference type="NCBI Taxonomy" id="1069081"/>
    <lineage>
        <taxon>Bacteria</taxon>
        <taxon>Pseudomonadati</taxon>
        <taxon>Campylobacterota</taxon>
        <taxon>Epsilonproteobacteria</taxon>
        <taxon>Nautiliales</taxon>
        <taxon>Nitratiruptoraceae</taxon>
        <taxon>Nitratiruptor</taxon>
    </lineage>
</organism>
<dbReference type="GO" id="GO:0020037">
    <property type="term" value="F:heme binding"/>
    <property type="evidence" value="ECO:0007669"/>
    <property type="project" value="InterPro"/>
</dbReference>
<feature type="binding site" description="axial binding residue" evidence="9">
    <location>
        <position position="270"/>
    </location>
    <ligand>
        <name>heme c</name>
        <dbReference type="ChEBI" id="CHEBI:61717"/>
        <label>2</label>
    </ligand>
    <ligandPart>
        <name>Fe</name>
        <dbReference type="ChEBI" id="CHEBI:18248"/>
    </ligandPart>
</feature>
<feature type="binding site" description="covalent" evidence="8">
    <location>
        <position position="199"/>
    </location>
    <ligand>
        <name>heme c</name>
        <dbReference type="ChEBI" id="CHEBI:61717"/>
        <label>2</label>
    </ligand>
</feature>
<keyword evidence="3 9" id="KW-0479">Metal-binding</keyword>
<keyword evidence="11" id="KW-0575">Peroxidase</keyword>
<evidence type="ECO:0000256" key="7">
    <source>
        <dbReference type="ARBA" id="ARBA00023004"/>
    </source>
</evidence>
<dbReference type="SUPFAM" id="SSF46626">
    <property type="entry name" value="Cytochrome c"/>
    <property type="match status" value="2"/>
</dbReference>
<dbReference type="GO" id="GO:0042597">
    <property type="term" value="C:periplasmic space"/>
    <property type="evidence" value="ECO:0007669"/>
    <property type="project" value="UniProtKB-SubCell"/>
</dbReference>
<comment type="subcellular location">
    <subcellularLocation>
        <location evidence="1">Periplasm</location>
    </subcellularLocation>
</comment>
<evidence type="ECO:0000256" key="9">
    <source>
        <dbReference type="PIRSR" id="PIRSR000294-2"/>
    </source>
</evidence>
<accession>A0A1W1WQJ4</accession>
<protein>
    <submittedName>
        <fullName evidence="11">Cytochrome c peroxidase</fullName>
    </submittedName>
</protein>
<evidence type="ECO:0000256" key="6">
    <source>
        <dbReference type="ARBA" id="ARBA00023002"/>
    </source>
</evidence>
<dbReference type="PROSITE" id="PS51007">
    <property type="entry name" value="CYTC"/>
    <property type="match status" value="2"/>
</dbReference>
<feature type="binding site" description="axial binding residue" evidence="9">
    <location>
        <position position="200"/>
    </location>
    <ligand>
        <name>heme c</name>
        <dbReference type="ChEBI" id="CHEBI:61717"/>
        <label>2</label>
    </ligand>
    <ligandPart>
        <name>Fe</name>
        <dbReference type="ChEBI" id="CHEBI:18248"/>
    </ligandPart>
</feature>
<dbReference type="PANTHER" id="PTHR30600">
    <property type="entry name" value="CYTOCHROME C PEROXIDASE-RELATED"/>
    <property type="match status" value="1"/>
</dbReference>
<evidence type="ECO:0000256" key="4">
    <source>
        <dbReference type="ARBA" id="ARBA00022729"/>
    </source>
</evidence>
<feature type="domain" description="Cytochrome c" evidence="10">
    <location>
        <begin position="182"/>
        <end position="295"/>
    </location>
</feature>
<feature type="binding site" description="covalent" evidence="8">
    <location>
        <position position="53"/>
    </location>
    <ligand>
        <name>heme c</name>
        <dbReference type="ChEBI" id="CHEBI:61717"/>
        <label>1</label>
    </ligand>
</feature>
<dbReference type="AlphaFoldDB" id="A0A1W1WQJ4"/>
<evidence type="ECO:0000313" key="12">
    <source>
        <dbReference type="Proteomes" id="UP000192602"/>
    </source>
</evidence>
<dbReference type="Gene3D" id="1.10.760.10">
    <property type="entry name" value="Cytochrome c-like domain"/>
    <property type="match status" value="2"/>
</dbReference>
<proteinExistence type="predicted"/>
<feature type="binding site" description="covalent" evidence="8">
    <location>
        <position position="196"/>
    </location>
    <ligand>
        <name>heme c</name>
        <dbReference type="ChEBI" id="CHEBI:61717"/>
        <label>2</label>
    </ligand>
</feature>
<evidence type="ECO:0000313" key="11">
    <source>
        <dbReference type="EMBL" id="SMC08489.1"/>
    </source>
</evidence>